<reference evidence="2" key="1">
    <citation type="submission" date="2023-05" db="EMBL/GenBank/DDBJ databases">
        <authorList>
            <person name="Zhang X."/>
        </authorList>
    </citation>
    <scope>NUCLEOTIDE SEQUENCE</scope>
    <source>
        <strain evidence="2">YF14B1</strain>
    </source>
</reference>
<dbReference type="SUPFAM" id="SSF56059">
    <property type="entry name" value="Glutathione synthetase ATP-binding domain-like"/>
    <property type="match status" value="1"/>
</dbReference>
<dbReference type="Proteomes" id="UP001241110">
    <property type="component" value="Unassembled WGS sequence"/>
</dbReference>
<comment type="caution">
    <text evidence="2">The sequence shown here is derived from an EMBL/GenBank/DDBJ whole genome shotgun (WGS) entry which is preliminary data.</text>
</comment>
<sequence>MIIISESSPQLSPSASANDIRKVTQTAELVGIQSYYIPQSFDNISIEDAFSHIPEMVKEEIAFWIGYVPDPEHYRNVYQELLKKNIRLVNSPEEFQQAEEFDRYYPYIEHMTCKSLVATSVSEAKMMAQKIGYPVFIKGTIQSFKKWGWKSCVAYEESALENIVSNLYKSTSRSLGKVIIREVMQLRHVEKTGTDFPKGREYRVFLLNNQVIDYSYYWNNDDPLRTVSKAEETIILDMATQASVQIGVPYIAVDIGQKESGEWILIEAGDAQFSGICAISPVKLWQRILQLETVN</sequence>
<dbReference type="InterPro" id="IPR025643">
    <property type="entry name" value="R2K_3"/>
</dbReference>
<feature type="domain" description="ATP-grasp" evidence="1">
    <location>
        <begin position="147"/>
        <end position="288"/>
    </location>
</feature>
<dbReference type="AlphaFoldDB" id="A0AAE3QVS3"/>
<accession>A0AAE3QVS3</accession>
<dbReference type="EMBL" id="JASJOS010000011">
    <property type="protein sequence ID" value="MDJ1483473.1"/>
    <property type="molecule type" value="Genomic_DNA"/>
</dbReference>
<name>A0AAE3QVS3_9BACT</name>
<gene>
    <name evidence="2" type="ORF">QNI16_23440</name>
</gene>
<protein>
    <submittedName>
        <fullName evidence="2">ATP-grasp domain-containing protein</fullName>
    </submittedName>
</protein>
<proteinExistence type="predicted"/>
<evidence type="ECO:0000313" key="3">
    <source>
        <dbReference type="Proteomes" id="UP001241110"/>
    </source>
</evidence>
<evidence type="ECO:0000259" key="1">
    <source>
        <dbReference type="Pfam" id="PF14243"/>
    </source>
</evidence>
<dbReference type="Pfam" id="PF14243">
    <property type="entry name" value="R2K_3"/>
    <property type="match status" value="1"/>
</dbReference>
<dbReference type="Gene3D" id="3.30.470.20">
    <property type="entry name" value="ATP-grasp fold, B domain"/>
    <property type="match status" value="1"/>
</dbReference>
<dbReference type="RefSeq" id="WP_313983368.1">
    <property type="nucleotide sequence ID" value="NZ_JASJOS010000011.1"/>
</dbReference>
<evidence type="ECO:0000313" key="2">
    <source>
        <dbReference type="EMBL" id="MDJ1483473.1"/>
    </source>
</evidence>
<organism evidence="2 3">
    <name type="scientific">Xanthocytophaga flava</name>
    <dbReference type="NCBI Taxonomy" id="3048013"/>
    <lineage>
        <taxon>Bacteria</taxon>
        <taxon>Pseudomonadati</taxon>
        <taxon>Bacteroidota</taxon>
        <taxon>Cytophagia</taxon>
        <taxon>Cytophagales</taxon>
        <taxon>Rhodocytophagaceae</taxon>
        <taxon>Xanthocytophaga</taxon>
    </lineage>
</organism>